<accession>A0A2C6DLR7</accession>
<dbReference type="RefSeq" id="WP_029096195.1">
    <property type="nucleotide sequence ID" value="NZ_PDDX01000001.1"/>
</dbReference>
<dbReference type="AlphaFoldDB" id="A0A2C6DLR7"/>
<evidence type="ECO:0000256" key="1">
    <source>
        <dbReference type="SAM" id="SignalP"/>
    </source>
</evidence>
<protein>
    <submittedName>
        <fullName evidence="2">Uncharacterized protein</fullName>
    </submittedName>
</protein>
<keyword evidence="3" id="KW-1185">Reference proteome</keyword>
<comment type="caution">
    <text evidence="2">The sequence shown here is derived from an EMBL/GenBank/DDBJ whole genome shotgun (WGS) entry which is preliminary data.</text>
</comment>
<name>A0A2C6DLR7_9GAMM</name>
<feature type="chain" id="PRO_5012948392" evidence="1">
    <location>
        <begin position="24"/>
        <end position="151"/>
    </location>
</feature>
<sequence length="151" mass="17197">MRKTCLMILSGILVLSASDVVTASTLFQCHLGNHHTVTLDLSNENGLVYDYRKTGESKSELTLKGEDPYYAHILGTNWSYQYFRFEKGAYSYVIYNRNDTQFGLAVFHGNKLMMNKVCLGDVVLDKEAYVYASERVYIDADGAEYDFLVEE</sequence>
<gene>
    <name evidence="2" type="ORF">CRN84_12815</name>
</gene>
<evidence type="ECO:0000313" key="3">
    <source>
        <dbReference type="Proteomes" id="UP000224974"/>
    </source>
</evidence>
<feature type="signal peptide" evidence="1">
    <location>
        <begin position="1"/>
        <end position="23"/>
    </location>
</feature>
<organism evidence="2 3">
    <name type="scientific">Budvicia aquatica</name>
    <dbReference type="NCBI Taxonomy" id="82979"/>
    <lineage>
        <taxon>Bacteria</taxon>
        <taxon>Pseudomonadati</taxon>
        <taxon>Pseudomonadota</taxon>
        <taxon>Gammaproteobacteria</taxon>
        <taxon>Enterobacterales</taxon>
        <taxon>Budviciaceae</taxon>
        <taxon>Budvicia</taxon>
    </lineage>
</organism>
<keyword evidence="1" id="KW-0732">Signal</keyword>
<evidence type="ECO:0000313" key="2">
    <source>
        <dbReference type="EMBL" id="PHI30157.1"/>
    </source>
</evidence>
<dbReference type="Proteomes" id="UP000224974">
    <property type="component" value="Unassembled WGS sequence"/>
</dbReference>
<proteinExistence type="predicted"/>
<dbReference type="EMBL" id="PDDX01000001">
    <property type="protein sequence ID" value="PHI30157.1"/>
    <property type="molecule type" value="Genomic_DNA"/>
</dbReference>
<reference evidence="3" key="1">
    <citation type="submission" date="2017-09" db="EMBL/GenBank/DDBJ databases">
        <title>FDA dAtabase for Regulatory Grade micrObial Sequences (FDA-ARGOS): Supporting development and validation of Infectious Disease Dx tests.</title>
        <authorList>
            <person name="Minogue T."/>
            <person name="Wolcott M."/>
            <person name="Wasieloski L."/>
            <person name="Aguilar W."/>
            <person name="Moore D."/>
            <person name="Tallon L."/>
            <person name="Sadzewicz L."/>
            <person name="Ott S."/>
            <person name="Zhao X."/>
            <person name="Nagaraj S."/>
            <person name="Vavikolanu K."/>
            <person name="Aluvathingal J."/>
            <person name="Nadendla S."/>
            <person name="Sichtig H."/>
        </authorList>
    </citation>
    <scope>NUCLEOTIDE SEQUENCE [LARGE SCALE GENOMIC DNA]</scope>
    <source>
        <strain evidence="3">FDAARGOS_387</strain>
    </source>
</reference>